<feature type="transmembrane region" description="Helical" evidence="1">
    <location>
        <begin position="188"/>
        <end position="213"/>
    </location>
</feature>
<dbReference type="PROSITE" id="PS50883">
    <property type="entry name" value="EAL"/>
    <property type="match status" value="1"/>
</dbReference>
<dbReference type="Proteomes" id="UP000318937">
    <property type="component" value="Unassembled WGS sequence"/>
</dbReference>
<dbReference type="Gene3D" id="3.30.70.270">
    <property type="match status" value="1"/>
</dbReference>
<proteinExistence type="predicted"/>
<dbReference type="GO" id="GO:0016020">
    <property type="term" value="C:membrane"/>
    <property type="evidence" value="ECO:0007669"/>
    <property type="project" value="UniProtKB-UniRule"/>
</dbReference>
<feature type="domain" description="EAL" evidence="2">
    <location>
        <begin position="424"/>
        <end position="679"/>
    </location>
</feature>
<accession>A0A544T9J2</accession>
<protein>
    <submittedName>
        <fullName evidence="4">EAL domain-containing protein</fullName>
    </submittedName>
</protein>
<feature type="transmembrane region" description="Helical" evidence="1">
    <location>
        <begin position="152"/>
        <end position="176"/>
    </location>
</feature>
<feature type="transmembrane region" description="Helical" evidence="1">
    <location>
        <begin position="23"/>
        <end position="43"/>
    </location>
</feature>
<dbReference type="CDD" id="cd01948">
    <property type="entry name" value="EAL"/>
    <property type="match status" value="1"/>
</dbReference>
<evidence type="ECO:0000259" key="2">
    <source>
        <dbReference type="PROSITE" id="PS50883"/>
    </source>
</evidence>
<evidence type="ECO:0000313" key="4">
    <source>
        <dbReference type="EMBL" id="TQR14130.1"/>
    </source>
</evidence>
<keyword evidence="1" id="KW-1133">Transmembrane helix</keyword>
<dbReference type="Pfam" id="PF00990">
    <property type="entry name" value="GGDEF"/>
    <property type="match status" value="1"/>
</dbReference>
<dbReference type="InterPro" id="IPR001633">
    <property type="entry name" value="EAL_dom"/>
</dbReference>
<sequence>MEEVAIVFRNGDLSNVIGLDVEYSIPIVILSFFLICIASYTALEMNNRTEYHTIFPQNVWFVLGAIALGFGIWSMHFVGMFAFTLPIAIRFDRFLTVISIVPALLASFLSFYIANRTTRSSWYKHIPGVITGIGTVITFYVVILAMKTEAYYTVNLGVLSLAIIATIIFSIVSNRIYRNVKRTRLTQLLASIVLSIAVGSMHYIGVGSIGFYIPDYYSPTSRTFQMVNMDLLVVNITIGMIILLGILILSTVIDKYIEYKAVNFDILTNLPNRRLFELKLKKPEFPQYLAIWHIHDLDHVNREHDYQFGDEVIQHIASILKTLVPPKTEIYRIEGHRFGFLVKSSVDVHLQQSMDSISDVLRQPLVVHGKEVLLQAVCAISKANNYEEVENIYTNALAVLNHRSILYNHDVIHYDSSIHTYTFEREIAEDITRAMQEEELFLLYQPKVNGKTNEITGFEALLRWNHRTHGFISPGVFIPILEEYNGMVEVTDWIVDAVCKQISEWQKEGMFLPKVAINIPGQYVTSSRLFTVLQNTISNYKTKPQQIELEITETSFMKNMEEAMKAVRKFRQAGFSVALDDFGTGVSSLSYLKQIPISTLKIDKSFIDEVPHSEKDSSIIQAIIGLGESLELAIIFEGVETKGQLEFLKTACRTPVIQGYYFAKPMKPNELIKWIQLFRSSNSEVENKSPQFT</sequence>
<evidence type="ECO:0000259" key="3">
    <source>
        <dbReference type="PROSITE" id="PS50924"/>
    </source>
</evidence>
<gene>
    <name evidence="4" type="ORF">FG383_11490</name>
</gene>
<dbReference type="Pfam" id="PF00563">
    <property type="entry name" value="EAL"/>
    <property type="match status" value="1"/>
</dbReference>
<dbReference type="SUPFAM" id="SSF141868">
    <property type="entry name" value="EAL domain-like"/>
    <property type="match status" value="1"/>
</dbReference>
<comment type="caution">
    <text evidence="4">The sequence shown here is derived from an EMBL/GenBank/DDBJ whole genome shotgun (WGS) entry which is preliminary data.</text>
</comment>
<name>A0A544T9J2_9BACI</name>
<dbReference type="InterPro" id="IPR050706">
    <property type="entry name" value="Cyclic-di-GMP_PDE-like"/>
</dbReference>
<reference evidence="4 5" key="1">
    <citation type="submission" date="2019-05" db="EMBL/GenBank/DDBJ databases">
        <title>Psychrobacillus vulpis sp. nov., a new species isolated from feces of a red fox that inhabits in The Tablas de Daimiel Natural Park, Albacete, Spain.</title>
        <authorList>
            <person name="Rodriguez M."/>
            <person name="Reina J.C."/>
            <person name="Bejar V."/>
            <person name="Llamas I."/>
        </authorList>
    </citation>
    <scope>NUCLEOTIDE SEQUENCE [LARGE SCALE GENOMIC DNA]</scope>
    <source>
        <strain evidence="4 5">NHI-2</strain>
    </source>
</reference>
<keyword evidence="1" id="KW-0812">Transmembrane</keyword>
<dbReference type="Pfam" id="PF03707">
    <property type="entry name" value="MHYT"/>
    <property type="match status" value="1"/>
</dbReference>
<dbReference type="InterPro" id="IPR035919">
    <property type="entry name" value="EAL_sf"/>
</dbReference>
<dbReference type="InterPro" id="IPR043128">
    <property type="entry name" value="Rev_trsase/Diguanyl_cyclase"/>
</dbReference>
<feature type="transmembrane region" description="Helical" evidence="1">
    <location>
        <begin position="126"/>
        <end position="146"/>
    </location>
</feature>
<dbReference type="PANTHER" id="PTHR33121:SF79">
    <property type="entry name" value="CYCLIC DI-GMP PHOSPHODIESTERASE PDED-RELATED"/>
    <property type="match status" value="1"/>
</dbReference>
<dbReference type="Gene3D" id="3.20.20.450">
    <property type="entry name" value="EAL domain"/>
    <property type="match status" value="1"/>
</dbReference>
<feature type="transmembrane region" description="Helical" evidence="1">
    <location>
        <begin position="233"/>
        <end position="253"/>
    </location>
</feature>
<keyword evidence="1" id="KW-0472">Membrane</keyword>
<dbReference type="SUPFAM" id="SSF55073">
    <property type="entry name" value="Nucleotide cyclase"/>
    <property type="match status" value="1"/>
</dbReference>
<feature type="transmembrane region" description="Helical" evidence="1">
    <location>
        <begin position="94"/>
        <end position="114"/>
    </location>
</feature>
<evidence type="ECO:0000256" key="1">
    <source>
        <dbReference type="PROSITE-ProRule" id="PRU00244"/>
    </source>
</evidence>
<dbReference type="InterPro" id="IPR005330">
    <property type="entry name" value="MHYT_dom"/>
</dbReference>
<dbReference type="SMART" id="SM00267">
    <property type="entry name" value="GGDEF"/>
    <property type="match status" value="1"/>
</dbReference>
<evidence type="ECO:0000313" key="5">
    <source>
        <dbReference type="Proteomes" id="UP000318937"/>
    </source>
</evidence>
<dbReference type="EMBL" id="VDGG01000021">
    <property type="protein sequence ID" value="TQR14130.1"/>
    <property type="molecule type" value="Genomic_DNA"/>
</dbReference>
<feature type="domain" description="MHYT" evidence="3">
    <location>
        <begin position="23"/>
        <end position="212"/>
    </location>
</feature>
<dbReference type="PROSITE" id="PS50924">
    <property type="entry name" value="MHYT"/>
    <property type="match status" value="1"/>
</dbReference>
<dbReference type="InterPro" id="IPR000160">
    <property type="entry name" value="GGDEF_dom"/>
</dbReference>
<dbReference type="OrthoDB" id="9759607at2"/>
<dbReference type="PANTHER" id="PTHR33121">
    <property type="entry name" value="CYCLIC DI-GMP PHOSPHODIESTERASE PDEF"/>
    <property type="match status" value="1"/>
</dbReference>
<feature type="transmembrane region" description="Helical" evidence="1">
    <location>
        <begin position="59"/>
        <end position="88"/>
    </location>
</feature>
<organism evidence="4 5">
    <name type="scientific">Psychrobacillus soli</name>
    <dbReference type="NCBI Taxonomy" id="1543965"/>
    <lineage>
        <taxon>Bacteria</taxon>
        <taxon>Bacillati</taxon>
        <taxon>Bacillota</taxon>
        <taxon>Bacilli</taxon>
        <taxon>Bacillales</taxon>
        <taxon>Bacillaceae</taxon>
        <taxon>Psychrobacillus</taxon>
    </lineage>
</organism>
<keyword evidence="5" id="KW-1185">Reference proteome</keyword>
<dbReference type="AlphaFoldDB" id="A0A544T9J2"/>
<dbReference type="InterPro" id="IPR029787">
    <property type="entry name" value="Nucleotide_cyclase"/>
</dbReference>
<dbReference type="SMART" id="SM00052">
    <property type="entry name" value="EAL"/>
    <property type="match status" value="1"/>
</dbReference>
<dbReference type="GO" id="GO:0071111">
    <property type="term" value="F:cyclic-guanylate-specific phosphodiesterase activity"/>
    <property type="evidence" value="ECO:0007669"/>
    <property type="project" value="InterPro"/>
</dbReference>